<evidence type="ECO:0000256" key="5">
    <source>
        <dbReference type="PROSITE-ProRule" id="PRU00042"/>
    </source>
</evidence>
<evidence type="ECO:0000313" key="8">
    <source>
        <dbReference type="Ensembl" id="ENSPKIP00000041217.1"/>
    </source>
</evidence>
<feature type="domain" description="C2H2-type" evidence="7">
    <location>
        <begin position="343"/>
        <end position="370"/>
    </location>
</feature>
<dbReference type="SUPFAM" id="SSF57667">
    <property type="entry name" value="beta-beta-alpha zinc fingers"/>
    <property type="match status" value="4"/>
</dbReference>
<dbReference type="GO" id="GO:0000981">
    <property type="term" value="F:DNA-binding transcription factor activity, RNA polymerase II-specific"/>
    <property type="evidence" value="ECO:0007669"/>
    <property type="project" value="TreeGrafter"/>
</dbReference>
<keyword evidence="9" id="KW-1185">Reference proteome</keyword>
<feature type="domain" description="C2H2-type" evidence="7">
    <location>
        <begin position="181"/>
        <end position="208"/>
    </location>
</feature>
<reference evidence="8" key="1">
    <citation type="submission" date="2025-08" db="UniProtKB">
        <authorList>
            <consortium name="Ensembl"/>
        </authorList>
    </citation>
    <scope>IDENTIFICATION</scope>
</reference>
<feature type="domain" description="C2H2-type" evidence="7">
    <location>
        <begin position="209"/>
        <end position="236"/>
    </location>
</feature>
<feature type="domain" description="C2H2-type" evidence="7">
    <location>
        <begin position="316"/>
        <end position="338"/>
    </location>
</feature>
<dbReference type="GO" id="GO:0008270">
    <property type="term" value="F:zinc ion binding"/>
    <property type="evidence" value="ECO:0007669"/>
    <property type="project" value="UniProtKB-KW"/>
</dbReference>
<dbReference type="Pfam" id="PF13894">
    <property type="entry name" value="zf-C2H2_4"/>
    <property type="match status" value="1"/>
</dbReference>
<dbReference type="InterPro" id="IPR013087">
    <property type="entry name" value="Znf_C2H2_type"/>
</dbReference>
<evidence type="ECO:0000313" key="9">
    <source>
        <dbReference type="Proteomes" id="UP000261540"/>
    </source>
</evidence>
<feature type="domain" description="C2H2-type" evidence="7">
    <location>
        <begin position="288"/>
        <end position="315"/>
    </location>
</feature>
<dbReference type="Pfam" id="PF00096">
    <property type="entry name" value="zf-C2H2"/>
    <property type="match status" value="3"/>
</dbReference>
<dbReference type="Pfam" id="PF13912">
    <property type="entry name" value="zf-C2H2_6"/>
    <property type="match status" value="2"/>
</dbReference>
<evidence type="ECO:0000256" key="4">
    <source>
        <dbReference type="ARBA" id="ARBA00022833"/>
    </source>
</evidence>
<name>A0A3B3TD93_9TELE</name>
<keyword evidence="1" id="KW-0479">Metal-binding</keyword>
<reference evidence="8" key="2">
    <citation type="submission" date="2025-09" db="UniProtKB">
        <authorList>
            <consortium name="Ensembl"/>
        </authorList>
    </citation>
    <scope>IDENTIFICATION</scope>
</reference>
<accession>A0A3B3TD93</accession>
<evidence type="ECO:0000256" key="1">
    <source>
        <dbReference type="ARBA" id="ARBA00022723"/>
    </source>
</evidence>
<keyword evidence="2" id="KW-0677">Repeat</keyword>
<keyword evidence="3 5" id="KW-0863">Zinc-finger</keyword>
<keyword evidence="4" id="KW-0862">Zinc</keyword>
<feature type="region of interest" description="Disordered" evidence="6">
    <location>
        <begin position="49"/>
        <end position="105"/>
    </location>
</feature>
<dbReference type="PROSITE" id="PS50157">
    <property type="entry name" value="ZINC_FINGER_C2H2_2"/>
    <property type="match status" value="7"/>
</dbReference>
<dbReference type="SMART" id="SM00355">
    <property type="entry name" value="ZnF_C2H2"/>
    <property type="match status" value="7"/>
</dbReference>
<evidence type="ECO:0000256" key="3">
    <source>
        <dbReference type="ARBA" id="ARBA00022771"/>
    </source>
</evidence>
<evidence type="ECO:0000256" key="2">
    <source>
        <dbReference type="ARBA" id="ARBA00022737"/>
    </source>
</evidence>
<dbReference type="FunFam" id="3.30.160.60:FF:000110">
    <property type="entry name" value="Zinc finger protein-like"/>
    <property type="match status" value="2"/>
</dbReference>
<protein>
    <recommendedName>
        <fullName evidence="7">C2H2-type domain-containing protein</fullName>
    </recommendedName>
</protein>
<dbReference type="GO" id="GO:0000978">
    <property type="term" value="F:RNA polymerase II cis-regulatory region sequence-specific DNA binding"/>
    <property type="evidence" value="ECO:0007669"/>
    <property type="project" value="TreeGrafter"/>
</dbReference>
<dbReference type="Proteomes" id="UP000261540">
    <property type="component" value="Unplaced"/>
</dbReference>
<dbReference type="PROSITE" id="PS00028">
    <property type="entry name" value="ZINC_FINGER_C2H2_1"/>
    <property type="match status" value="7"/>
</dbReference>
<dbReference type="AlphaFoldDB" id="A0A3B3TD93"/>
<dbReference type="PANTHER" id="PTHR23235">
    <property type="entry name" value="KRUEPPEL-LIKE TRANSCRIPTION FACTOR"/>
    <property type="match status" value="1"/>
</dbReference>
<evidence type="ECO:0000259" key="7">
    <source>
        <dbReference type="PROSITE" id="PS50157"/>
    </source>
</evidence>
<feature type="domain" description="C2H2-type" evidence="7">
    <location>
        <begin position="237"/>
        <end position="264"/>
    </location>
</feature>
<dbReference type="InterPro" id="IPR036236">
    <property type="entry name" value="Znf_C2H2_sf"/>
</dbReference>
<dbReference type="Ensembl" id="ENSPKIT00000022250.1">
    <property type="protein sequence ID" value="ENSPKIP00000041217.1"/>
    <property type="gene ID" value="ENSPKIG00000017781.1"/>
</dbReference>
<feature type="domain" description="C2H2-type" evidence="7">
    <location>
        <begin position="371"/>
        <end position="398"/>
    </location>
</feature>
<sequence>YFHFHSHTKSLQSDPDVDDGCAMDLTKTSSPLNLVSKRIKMESHNLDYLKPEYSSDPQSPRWPETGSKESDSDVRVTIVSDSHMSVESSEEEGGHNRESEPEEEVYVKPNELYCGERRRDPEFSANGHIFQEYTGMGVAAGGSEEEGVQSRQVDMCDSLQTSASTLSLGASELSENVQGFYHCTLCKKTFSKIGSLNAHLRSHVDEKVHCCNYCGKRFGRADLLRSHKRTHTGERPFSCNLCTKSYGHPGQLRIHKRVHTEERPYCCPHCGKSLLHIHKCTHTGERPFSCNLCIKSYGHPGQLQIHKRVHTEERPYCCPRCGKSFSEHNQLKVHLQTHMEKLYSCSYCGKSFSRSRHRKRHKQDHTKEKLYSCTYCVKSYSGHPTMKKHMRIHLGNDVFIQDEENISGPEAQNQQPNQME</sequence>
<organism evidence="8 9">
    <name type="scientific">Paramormyrops kingsleyae</name>
    <dbReference type="NCBI Taxonomy" id="1676925"/>
    <lineage>
        <taxon>Eukaryota</taxon>
        <taxon>Metazoa</taxon>
        <taxon>Chordata</taxon>
        <taxon>Craniata</taxon>
        <taxon>Vertebrata</taxon>
        <taxon>Euteleostomi</taxon>
        <taxon>Actinopterygii</taxon>
        <taxon>Neopterygii</taxon>
        <taxon>Teleostei</taxon>
        <taxon>Osteoglossocephala</taxon>
        <taxon>Osteoglossomorpha</taxon>
        <taxon>Osteoglossiformes</taxon>
        <taxon>Mormyridae</taxon>
        <taxon>Paramormyrops</taxon>
    </lineage>
</organism>
<dbReference type="FunFam" id="3.30.160.60:FF:000358">
    <property type="entry name" value="zinc finger protein 24"/>
    <property type="match status" value="1"/>
</dbReference>
<evidence type="ECO:0000256" key="6">
    <source>
        <dbReference type="SAM" id="MobiDB-lite"/>
    </source>
</evidence>
<dbReference type="Gene3D" id="3.30.160.60">
    <property type="entry name" value="Classic Zinc Finger"/>
    <property type="match status" value="7"/>
</dbReference>
<proteinExistence type="predicted"/>
<dbReference type="GeneTree" id="ENSGT00940000154469"/>
<dbReference type="PANTHER" id="PTHR23235:SF120">
    <property type="entry name" value="KRUPPEL-LIKE FACTOR 15"/>
    <property type="match status" value="1"/>
</dbReference>
<dbReference type="FunFam" id="3.30.160.60:FF:002343">
    <property type="entry name" value="Zinc finger protein 33A"/>
    <property type="match status" value="2"/>
</dbReference>